<dbReference type="SUPFAM" id="SSF48264">
    <property type="entry name" value="Cytochrome P450"/>
    <property type="match status" value="1"/>
</dbReference>
<keyword evidence="5 9" id="KW-0560">Oxidoreductase</keyword>
<evidence type="ECO:0000256" key="4">
    <source>
        <dbReference type="ARBA" id="ARBA00022723"/>
    </source>
</evidence>
<keyword evidence="7 9" id="KW-0503">Monooxygenase</keyword>
<accession>A0A9P0ENF3</accession>
<comment type="cofactor">
    <cofactor evidence="1 8">
        <name>heme</name>
        <dbReference type="ChEBI" id="CHEBI:30413"/>
    </cofactor>
</comment>
<dbReference type="InterPro" id="IPR001128">
    <property type="entry name" value="Cyt_P450"/>
</dbReference>
<feature type="transmembrane region" description="Helical" evidence="10">
    <location>
        <begin position="17"/>
        <end position="34"/>
    </location>
</feature>
<dbReference type="InterPro" id="IPR017972">
    <property type="entry name" value="Cyt_P450_CS"/>
</dbReference>
<keyword evidence="6 8" id="KW-0408">Iron</keyword>
<reference evidence="11" key="1">
    <citation type="submission" date="2021-10" db="EMBL/GenBank/DDBJ databases">
        <authorList>
            <person name="Piombo E."/>
        </authorList>
    </citation>
    <scope>NUCLEOTIDE SEQUENCE</scope>
</reference>
<evidence type="ECO:0000256" key="7">
    <source>
        <dbReference type="ARBA" id="ARBA00023033"/>
    </source>
</evidence>
<evidence type="ECO:0000256" key="8">
    <source>
        <dbReference type="PIRSR" id="PIRSR602403-1"/>
    </source>
</evidence>
<dbReference type="EMBL" id="CABFOC020000045">
    <property type="protein sequence ID" value="CAH0053768.1"/>
    <property type="molecule type" value="Genomic_DNA"/>
</dbReference>
<comment type="caution">
    <text evidence="11">The sequence shown here is derived from an EMBL/GenBank/DDBJ whole genome shotgun (WGS) entry which is preliminary data.</text>
</comment>
<proteinExistence type="inferred from homology"/>
<dbReference type="GO" id="GO:0016705">
    <property type="term" value="F:oxidoreductase activity, acting on paired donors, with incorporation or reduction of molecular oxygen"/>
    <property type="evidence" value="ECO:0007669"/>
    <property type="project" value="InterPro"/>
</dbReference>
<dbReference type="OrthoDB" id="1844152at2759"/>
<evidence type="ECO:0000256" key="3">
    <source>
        <dbReference type="ARBA" id="ARBA00022617"/>
    </source>
</evidence>
<protein>
    <submittedName>
        <fullName evidence="11">Uncharacterized protein</fullName>
    </submittedName>
</protein>
<dbReference type="GO" id="GO:0004497">
    <property type="term" value="F:monooxygenase activity"/>
    <property type="evidence" value="ECO:0007669"/>
    <property type="project" value="UniProtKB-KW"/>
</dbReference>
<dbReference type="PROSITE" id="PS00086">
    <property type="entry name" value="CYTOCHROME_P450"/>
    <property type="match status" value="1"/>
</dbReference>
<dbReference type="GO" id="GO:0020037">
    <property type="term" value="F:heme binding"/>
    <property type="evidence" value="ECO:0007669"/>
    <property type="project" value="InterPro"/>
</dbReference>
<dbReference type="PRINTS" id="PR00465">
    <property type="entry name" value="EP450IV"/>
</dbReference>
<evidence type="ECO:0000256" key="2">
    <source>
        <dbReference type="ARBA" id="ARBA00010617"/>
    </source>
</evidence>
<dbReference type="Pfam" id="PF00067">
    <property type="entry name" value="p450"/>
    <property type="match status" value="1"/>
</dbReference>
<keyword evidence="10" id="KW-0812">Transmembrane</keyword>
<evidence type="ECO:0000256" key="9">
    <source>
        <dbReference type="RuleBase" id="RU000461"/>
    </source>
</evidence>
<evidence type="ECO:0000256" key="6">
    <source>
        <dbReference type="ARBA" id="ARBA00023004"/>
    </source>
</evidence>
<feature type="binding site" description="axial binding residue" evidence="8">
    <location>
        <position position="458"/>
    </location>
    <ligand>
        <name>heme</name>
        <dbReference type="ChEBI" id="CHEBI:30413"/>
    </ligand>
    <ligandPart>
        <name>Fe</name>
        <dbReference type="ChEBI" id="CHEBI:18248"/>
    </ligandPart>
</feature>
<dbReference type="CDD" id="cd11041">
    <property type="entry name" value="CYP503A1-like"/>
    <property type="match status" value="1"/>
</dbReference>
<evidence type="ECO:0000256" key="5">
    <source>
        <dbReference type="ARBA" id="ARBA00023002"/>
    </source>
</evidence>
<organism evidence="11 12">
    <name type="scientific">Clonostachys solani</name>
    <dbReference type="NCBI Taxonomy" id="160281"/>
    <lineage>
        <taxon>Eukaryota</taxon>
        <taxon>Fungi</taxon>
        <taxon>Dikarya</taxon>
        <taxon>Ascomycota</taxon>
        <taxon>Pezizomycotina</taxon>
        <taxon>Sordariomycetes</taxon>
        <taxon>Hypocreomycetidae</taxon>
        <taxon>Hypocreales</taxon>
        <taxon>Bionectriaceae</taxon>
        <taxon>Clonostachys</taxon>
    </lineage>
</organism>
<name>A0A9P0ENF3_9HYPO</name>
<evidence type="ECO:0000313" key="12">
    <source>
        <dbReference type="Proteomes" id="UP000775872"/>
    </source>
</evidence>
<dbReference type="Proteomes" id="UP000775872">
    <property type="component" value="Unassembled WGS sequence"/>
</dbReference>
<evidence type="ECO:0000256" key="1">
    <source>
        <dbReference type="ARBA" id="ARBA00001971"/>
    </source>
</evidence>
<evidence type="ECO:0000256" key="10">
    <source>
        <dbReference type="SAM" id="Phobius"/>
    </source>
</evidence>
<dbReference type="InterPro" id="IPR036396">
    <property type="entry name" value="Cyt_P450_sf"/>
</dbReference>
<dbReference type="InterPro" id="IPR002403">
    <property type="entry name" value="Cyt_P450_E_grp-IV"/>
</dbReference>
<keyword evidence="3 8" id="KW-0349">Heme</keyword>
<gene>
    <name evidence="11" type="ORF">CSOL1703_00005644</name>
</gene>
<comment type="similarity">
    <text evidence="2 9">Belongs to the cytochrome P450 family.</text>
</comment>
<dbReference type="AlphaFoldDB" id="A0A9P0ENF3"/>
<keyword evidence="12" id="KW-1185">Reference proteome</keyword>
<keyword evidence="4 8" id="KW-0479">Metal-binding</keyword>
<dbReference type="GO" id="GO:0005506">
    <property type="term" value="F:iron ion binding"/>
    <property type="evidence" value="ECO:0007669"/>
    <property type="project" value="InterPro"/>
</dbReference>
<dbReference type="PANTHER" id="PTHR46206">
    <property type="entry name" value="CYTOCHROME P450"/>
    <property type="match status" value="1"/>
</dbReference>
<keyword evidence="10" id="KW-0472">Membrane</keyword>
<keyword evidence="10" id="KW-1133">Transmembrane helix</keyword>
<evidence type="ECO:0000313" key="11">
    <source>
        <dbReference type="EMBL" id="CAH0053768.1"/>
    </source>
</evidence>
<dbReference type="PANTHER" id="PTHR46206:SF2">
    <property type="entry name" value="CYTOCHROME P450 MONOOXYGENASE AUSG-RELATED"/>
    <property type="match status" value="1"/>
</dbReference>
<sequence length="521" mass="59242">MAFLNIDVNNANSSTAWWAYLATTIVLGISILFFRDERPYPGIPILGMEKGWFGMNSYYKTKKLQTLKLSRDTAQFKGKCYQVLSTTGFKIILPPSFLDEVKSKNELSFVDFIEHDFFAKFPGFGAFGAGSHDNIIQDTIKVKLSGSLAKVTDPLSEEMGIFLNSRLPVSTTQDWTEQSFRDISVASVAQLSSRVFLGENLCRDPRWLGLAIKYTTDVVAATRAMRMWPRFSHPIIHWFLPQTRKARQDLKETHELVAPILERRRQDQLECSRNGLEYEKPVDALQWLEDMTKGRALDIVNGQLLLSFASIHTTSGLLQGVMYDLCANPEYIDLLRAEVIEQLSDHSDGWKKTSLHALKMMDSVLKESQRLNTVSLALIHRRVRDTITLSDNTVLPKGSAVATPTAQRMLDPLIWPDSNKFVGRRFYDLRMQTGNENKAQFVSTTVDHFGFGVGSHACPGRFFASNESKIILVHLLMKYDWKFIDGRGRPERIFLGHESFWDPKAKVLVKSRQSEIQFPGE</sequence>
<dbReference type="Gene3D" id="1.10.630.10">
    <property type="entry name" value="Cytochrome P450"/>
    <property type="match status" value="1"/>
</dbReference>